<dbReference type="Gene3D" id="2.30.30.60">
    <property type="match status" value="1"/>
</dbReference>
<evidence type="ECO:0000256" key="1">
    <source>
        <dbReference type="ARBA" id="ARBA00004651"/>
    </source>
</evidence>
<protein>
    <recommendedName>
        <fullName evidence="7">Small-conductance mechanosensitive channel</fullName>
    </recommendedName>
</protein>
<evidence type="ECO:0000256" key="3">
    <source>
        <dbReference type="ARBA" id="ARBA00022475"/>
    </source>
</evidence>
<dbReference type="RefSeq" id="WP_201504276.1">
    <property type="nucleotide sequence ID" value="NZ_BAAAFR010000001.1"/>
</dbReference>
<feature type="domain" description="Mechanosensitive ion channel MscS C-terminal" evidence="10">
    <location>
        <begin position="199"/>
        <end position="280"/>
    </location>
</feature>
<feature type="transmembrane region" description="Helical" evidence="7">
    <location>
        <begin position="75"/>
        <end position="97"/>
    </location>
</feature>
<comment type="function">
    <text evidence="7">Mechanosensitive channel that participates in the regulation of osmotic pressure changes within the cell, opening in response to stretch forces in the membrane lipid bilayer, without the need for other proteins. Contributes to normal resistance to hypoosmotic shock. Forms an ion channel of 1.0 nanosiemens conductance with a slight preference for anions.</text>
</comment>
<dbReference type="SUPFAM" id="SSF50182">
    <property type="entry name" value="Sm-like ribonucleoproteins"/>
    <property type="match status" value="1"/>
</dbReference>
<comment type="similarity">
    <text evidence="2 7">Belongs to the MscS (TC 1.A.23) family.</text>
</comment>
<dbReference type="PANTHER" id="PTHR30221:SF1">
    <property type="entry name" value="SMALL-CONDUCTANCE MECHANOSENSITIVE CHANNEL"/>
    <property type="match status" value="1"/>
</dbReference>
<dbReference type="InterPro" id="IPR045275">
    <property type="entry name" value="MscS_archaea/bacteria_type"/>
</dbReference>
<dbReference type="Gene3D" id="3.30.70.100">
    <property type="match status" value="1"/>
</dbReference>
<reference evidence="11 12" key="1">
    <citation type="journal article" date="2019" name="Int. J. Syst. Evol. Microbiol.">
        <title>The Global Catalogue of Microorganisms (GCM) 10K type strain sequencing project: providing services to taxonomists for standard genome sequencing and annotation.</title>
        <authorList>
            <consortium name="The Broad Institute Genomics Platform"/>
            <consortium name="The Broad Institute Genome Sequencing Center for Infectious Disease"/>
            <person name="Wu L."/>
            <person name="Ma J."/>
        </authorList>
    </citation>
    <scope>NUCLEOTIDE SEQUENCE [LARGE SCALE GENOMIC DNA]</scope>
    <source>
        <strain evidence="11 12">JCM 16343</strain>
    </source>
</reference>
<keyword evidence="5 7" id="KW-1133">Transmembrane helix</keyword>
<feature type="compositionally biased region" description="Basic and acidic residues" evidence="8">
    <location>
        <begin position="303"/>
        <end position="320"/>
    </location>
</feature>
<dbReference type="Gene3D" id="1.10.287.1260">
    <property type="match status" value="1"/>
</dbReference>
<dbReference type="Proteomes" id="UP001501787">
    <property type="component" value="Unassembled WGS sequence"/>
</dbReference>
<accession>A0ABN0VKH5</accession>
<evidence type="ECO:0000313" key="12">
    <source>
        <dbReference type="Proteomes" id="UP001501787"/>
    </source>
</evidence>
<dbReference type="PANTHER" id="PTHR30221">
    <property type="entry name" value="SMALL-CONDUCTANCE MECHANOSENSITIVE CHANNEL"/>
    <property type="match status" value="1"/>
</dbReference>
<evidence type="ECO:0000256" key="6">
    <source>
        <dbReference type="ARBA" id="ARBA00023136"/>
    </source>
</evidence>
<keyword evidence="4 7" id="KW-0812">Transmembrane</keyword>
<sequence>MPTSDGSLTLDNGLTIYQQIVQTTNELGTDFIERTPYFVAALIVFAIFWLLSIVFKKVIHKLLGARSRHQNLVKVFQRVGGALILFIGVMVALVISIPGFTPAKLIGALGIGSVAIGFAFKDIFQNLLSGILLLLSEPFRIGDQIISGDYEGTVEDIKIRATTIKTYDGRQVVIPNSDLYTSALTVNTAYKQRRLQVGVGIGYDDDIEGAKAQIIQALEDSTSVSRIQKPSVIATGFGDSSIDLMVRWFIDDGTQANKVASIHEVIVQIKSKLDAAGVNIPFPIRTLDLSDASVDAVVEKLHDKQQAQKAQEKKEQDAHQQKATATQETQDTQSAIPDDNLPQQGD</sequence>
<feature type="compositionally biased region" description="Polar residues" evidence="8">
    <location>
        <begin position="324"/>
        <end position="346"/>
    </location>
</feature>
<keyword evidence="6 7" id="KW-0472">Membrane</keyword>
<comment type="subcellular location">
    <subcellularLocation>
        <location evidence="7">Cell inner membrane</location>
        <topology evidence="7">Multi-pass membrane protein</topology>
    </subcellularLocation>
    <subcellularLocation>
        <location evidence="1">Cell membrane</location>
        <topology evidence="1">Multi-pass membrane protein</topology>
    </subcellularLocation>
</comment>
<dbReference type="Pfam" id="PF21082">
    <property type="entry name" value="MS_channel_3rd"/>
    <property type="match status" value="1"/>
</dbReference>
<keyword evidence="12" id="KW-1185">Reference proteome</keyword>
<gene>
    <name evidence="11" type="ORF">GCM10009129_01700</name>
</gene>
<comment type="caution">
    <text evidence="11">The sequence shown here is derived from an EMBL/GenBank/DDBJ whole genome shotgun (WGS) entry which is preliminary data.</text>
</comment>
<evidence type="ECO:0000256" key="8">
    <source>
        <dbReference type="SAM" id="MobiDB-lite"/>
    </source>
</evidence>
<feature type="transmembrane region" description="Helical" evidence="7">
    <location>
        <begin position="37"/>
        <end position="55"/>
    </location>
</feature>
<feature type="region of interest" description="Disordered" evidence="8">
    <location>
        <begin position="303"/>
        <end position="346"/>
    </location>
</feature>
<dbReference type="Pfam" id="PF00924">
    <property type="entry name" value="MS_channel_2nd"/>
    <property type="match status" value="1"/>
</dbReference>
<keyword evidence="3" id="KW-1003">Cell membrane</keyword>
<feature type="domain" description="Mechanosensitive ion channel MscS" evidence="9">
    <location>
        <begin position="122"/>
        <end position="183"/>
    </location>
</feature>
<evidence type="ECO:0000259" key="9">
    <source>
        <dbReference type="Pfam" id="PF00924"/>
    </source>
</evidence>
<keyword evidence="7" id="KW-0407">Ion channel</keyword>
<comment type="subunit">
    <text evidence="7">Homoheptamer.</text>
</comment>
<keyword evidence="7" id="KW-0997">Cell inner membrane</keyword>
<dbReference type="InterPro" id="IPR023408">
    <property type="entry name" value="MscS_beta-dom_sf"/>
</dbReference>
<evidence type="ECO:0000256" key="7">
    <source>
        <dbReference type="RuleBase" id="RU369025"/>
    </source>
</evidence>
<evidence type="ECO:0000259" key="10">
    <source>
        <dbReference type="Pfam" id="PF21082"/>
    </source>
</evidence>
<proteinExistence type="inferred from homology"/>
<dbReference type="SUPFAM" id="SSF82861">
    <property type="entry name" value="Mechanosensitive channel protein MscS (YggB), transmembrane region"/>
    <property type="match status" value="1"/>
</dbReference>
<dbReference type="InterPro" id="IPR010920">
    <property type="entry name" value="LSM_dom_sf"/>
</dbReference>
<evidence type="ECO:0000256" key="5">
    <source>
        <dbReference type="ARBA" id="ARBA00022989"/>
    </source>
</evidence>
<evidence type="ECO:0000313" key="11">
    <source>
        <dbReference type="EMBL" id="GAA0308261.1"/>
    </source>
</evidence>
<dbReference type="InterPro" id="IPR011066">
    <property type="entry name" value="MscS_channel_C_sf"/>
</dbReference>
<name>A0ABN0VKH5_9GAMM</name>
<dbReference type="InterPro" id="IPR006685">
    <property type="entry name" value="MscS_channel_2nd"/>
</dbReference>
<evidence type="ECO:0000256" key="4">
    <source>
        <dbReference type="ARBA" id="ARBA00022692"/>
    </source>
</evidence>
<evidence type="ECO:0000256" key="2">
    <source>
        <dbReference type="ARBA" id="ARBA00008017"/>
    </source>
</evidence>
<dbReference type="InterPro" id="IPR049278">
    <property type="entry name" value="MS_channel_C"/>
</dbReference>
<comment type="caution">
    <text evidence="7">Lacks conserved residue(s) required for the propagation of feature annotation.</text>
</comment>
<organism evidence="11 12">
    <name type="scientific">Psychrobacter aestuarii</name>
    <dbReference type="NCBI Taxonomy" id="556327"/>
    <lineage>
        <taxon>Bacteria</taxon>
        <taxon>Pseudomonadati</taxon>
        <taxon>Pseudomonadota</taxon>
        <taxon>Gammaproteobacteria</taxon>
        <taxon>Moraxellales</taxon>
        <taxon>Moraxellaceae</taxon>
        <taxon>Psychrobacter</taxon>
    </lineage>
</organism>
<keyword evidence="7" id="KW-0813">Transport</keyword>
<dbReference type="EMBL" id="BAAAFR010000001">
    <property type="protein sequence ID" value="GAA0308261.1"/>
    <property type="molecule type" value="Genomic_DNA"/>
</dbReference>
<dbReference type="SUPFAM" id="SSF82689">
    <property type="entry name" value="Mechanosensitive channel protein MscS (YggB), C-terminal domain"/>
    <property type="match status" value="1"/>
</dbReference>
<dbReference type="InterPro" id="IPR011014">
    <property type="entry name" value="MscS_channel_TM-2"/>
</dbReference>
<keyword evidence="7" id="KW-0406">Ion transport</keyword>